<dbReference type="InterPro" id="IPR001996">
    <property type="entry name" value="PTS_IIB_1"/>
</dbReference>
<comment type="function">
    <text evidence="12">The phosphoenolpyruvate-dependent sugar phosphotransferase system (sugar PTS), a major carbohydrate active transport system, catalyzes the phosphorylation of incoming sugar substrates concomitantly with their translocation across the cell membrane. This system is involved in sucrose transport.</text>
</comment>
<sequence>MSHRELAEKIIEKIGGTSNINQSWHCITRLRFNVKDKDKVKLDEIKALDGVMGAQFQSGQFQVIIGSAVVKVYQEISDLTDGKLSSSETGSGNNAKGLDYIFDIISGIFTPILAAITGSGLLKGIMAILVFFNVLSGDSSTYIVLNAIADATFHFLPFLVAFSAANKFKTNTSIAVALAGVLMYPTFMANAAAGEITSLKFIGISIPMNSYASSVIPIILAVFLLSYVERYAKKIVPDALTIIFVPLISLLVTAPIMLAFIAPLGNMLGIYLEQFFTMLFNFAGPFAGALMGGLMPLIVITGMHYAFFPGTFASLDKFGYDIMLLPMNLVANLSQAGATLAVFFKTKDKKMKQVAFSAVIPAIFGITEPAIYGVTMKLKKPFYASMIGGAVGGAIFGTFAVKSFSFAVPGILAIPTYIEKGSNNFLFAIVGVLSSFAVAFIATFLLKFDIGDKETEVTEEVKTIIEKDEVSKILAPMTGVVKNLKDCSDETFSSGIVGKGIGVIPETGQVVAPFKGVVTMTTPTNHAIGVTSETGTEILIHIGLDTVSLNGEGFERLVNEGDSIEVGTPLLNFDLELIKSKGLDLFSPVIVTNTPIYLDVVSSVKPDEKMTASQEEILIVVN</sequence>
<dbReference type="InterPro" id="IPR050558">
    <property type="entry name" value="PTS_Sugar-Specific_Components"/>
</dbReference>
<comment type="catalytic activity">
    <reaction evidence="13">
        <text>N(pros)-phospho-L-histidyl-[protein](out) + sucrose = sucrose 6(G)-phosphate(in) + L-histidyl-[protein]</text>
        <dbReference type="Rhea" id="RHEA:49236"/>
        <dbReference type="Rhea" id="RHEA-COMP:9745"/>
        <dbReference type="Rhea" id="RHEA-COMP:9746"/>
        <dbReference type="ChEBI" id="CHEBI:17992"/>
        <dbReference type="ChEBI" id="CHEBI:29979"/>
        <dbReference type="ChEBI" id="CHEBI:64837"/>
        <dbReference type="ChEBI" id="CHEBI:91002"/>
        <dbReference type="EC" id="2.7.1.211"/>
    </reaction>
</comment>
<dbReference type="GO" id="GO:0016301">
    <property type="term" value="F:kinase activity"/>
    <property type="evidence" value="ECO:0007669"/>
    <property type="project" value="UniProtKB-KW"/>
</dbReference>
<evidence type="ECO:0000256" key="11">
    <source>
        <dbReference type="ARBA" id="ARBA00044053"/>
    </source>
</evidence>
<dbReference type="GO" id="GO:0015771">
    <property type="term" value="P:trehalose transport"/>
    <property type="evidence" value="ECO:0007669"/>
    <property type="project" value="TreeGrafter"/>
</dbReference>
<dbReference type="NCBIfam" id="TIGR01995">
    <property type="entry name" value="PTS-II-ABC-beta"/>
    <property type="match status" value="1"/>
</dbReference>
<protein>
    <recommendedName>
        <fullName evidence="14">PTS system sucrose-specific EIIBCA component</fullName>
        <ecNumber evidence="11">2.7.1.211</ecNumber>
    </recommendedName>
    <alternativeName>
        <fullName evidence="15">EIIBCA-Scr</fullName>
    </alternativeName>
</protein>
<evidence type="ECO:0000256" key="9">
    <source>
        <dbReference type="ARBA" id="ARBA00022989"/>
    </source>
</evidence>
<comment type="caution">
    <text evidence="16">The sequence shown here is derived from an EMBL/GenBank/DDBJ whole genome shotgun (WGS) entry which is preliminary data.</text>
</comment>
<dbReference type="PROSITE" id="PS00371">
    <property type="entry name" value="PTS_EIIA_TYPE_1_HIS"/>
    <property type="match status" value="1"/>
</dbReference>
<organism evidence="16 17">
    <name type="scientific">Vagococcus fluvialis</name>
    <dbReference type="NCBI Taxonomy" id="2738"/>
    <lineage>
        <taxon>Bacteria</taxon>
        <taxon>Bacillati</taxon>
        <taxon>Bacillota</taxon>
        <taxon>Bacilli</taxon>
        <taxon>Lactobacillales</taxon>
        <taxon>Enterococcaceae</taxon>
        <taxon>Vagococcus</taxon>
    </lineage>
</organism>
<dbReference type="EMBL" id="NGJX01000001">
    <property type="protein sequence ID" value="RSU05547.1"/>
    <property type="molecule type" value="Genomic_DNA"/>
</dbReference>
<dbReference type="GO" id="GO:0090589">
    <property type="term" value="F:protein-phosphocysteine-trehalose phosphotransferase system transporter activity"/>
    <property type="evidence" value="ECO:0007669"/>
    <property type="project" value="TreeGrafter"/>
</dbReference>
<evidence type="ECO:0000256" key="1">
    <source>
        <dbReference type="ARBA" id="ARBA00004651"/>
    </source>
</evidence>
<dbReference type="OrthoDB" id="9769191at2"/>
<keyword evidence="17" id="KW-1185">Reference proteome</keyword>
<evidence type="ECO:0000256" key="12">
    <source>
        <dbReference type="ARBA" id="ARBA00045139"/>
    </source>
</evidence>
<dbReference type="CDD" id="cd00212">
    <property type="entry name" value="PTS_IIB_glc"/>
    <property type="match status" value="1"/>
</dbReference>
<accession>A0A369B669</accession>
<dbReference type="GO" id="GO:0009401">
    <property type="term" value="P:phosphoenolpyruvate-dependent sugar phosphotransferase system"/>
    <property type="evidence" value="ECO:0007669"/>
    <property type="project" value="UniProtKB-KW"/>
</dbReference>
<keyword evidence="3" id="KW-1003">Cell membrane</keyword>
<dbReference type="GO" id="GO:0008982">
    <property type="term" value="F:protein-N(PI)-phosphohistidine-sugar phosphotransferase activity"/>
    <property type="evidence" value="ECO:0007669"/>
    <property type="project" value="InterPro"/>
</dbReference>
<evidence type="ECO:0000256" key="14">
    <source>
        <dbReference type="ARBA" id="ARBA00074554"/>
    </source>
</evidence>
<dbReference type="FunFam" id="3.30.1360.60:FF:000001">
    <property type="entry name" value="PTS system glucose-specific IIBC component PtsG"/>
    <property type="match status" value="1"/>
</dbReference>
<evidence type="ECO:0000256" key="4">
    <source>
        <dbReference type="ARBA" id="ARBA00022597"/>
    </source>
</evidence>
<keyword evidence="8" id="KW-0418">Kinase</keyword>
<dbReference type="NCBIfam" id="TIGR00830">
    <property type="entry name" value="PTBA"/>
    <property type="match status" value="1"/>
</dbReference>
<dbReference type="Pfam" id="PF02378">
    <property type="entry name" value="PTS_EIIC"/>
    <property type="match status" value="1"/>
</dbReference>
<dbReference type="SUPFAM" id="SSF55604">
    <property type="entry name" value="Glucose permease domain IIB"/>
    <property type="match status" value="1"/>
</dbReference>
<dbReference type="PANTHER" id="PTHR30175">
    <property type="entry name" value="PHOSPHOTRANSFERASE SYSTEM TRANSPORT PROTEIN"/>
    <property type="match status" value="1"/>
</dbReference>
<keyword evidence="10" id="KW-0472">Membrane</keyword>
<evidence type="ECO:0000313" key="17">
    <source>
        <dbReference type="Proteomes" id="UP000288197"/>
    </source>
</evidence>
<dbReference type="InterPro" id="IPR018113">
    <property type="entry name" value="PTrfase_EIIB_Cys"/>
</dbReference>
<evidence type="ECO:0000256" key="3">
    <source>
        <dbReference type="ARBA" id="ARBA00022475"/>
    </source>
</evidence>
<comment type="subcellular location">
    <subcellularLocation>
        <location evidence="1">Cell membrane</location>
        <topology evidence="1">Multi-pass membrane protein</topology>
    </subcellularLocation>
</comment>
<evidence type="ECO:0000256" key="7">
    <source>
        <dbReference type="ARBA" id="ARBA00022692"/>
    </source>
</evidence>
<dbReference type="PROSITE" id="PS51093">
    <property type="entry name" value="PTS_EIIA_TYPE_1"/>
    <property type="match status" value="1"/>
</dbReference>
<name>A0A369B669_9ENTE</name>
<dbReference type="SUPFAM" id="SSF51261">
    <property type="entry name" value="Duplicated hybrid motif"/>
    <property type="match status" value="1"/>
</dbReference>
<dbReference type="InterPro" id="IPR013013">
    <property type="entry name" value="PTS_EIIC_1"/>
</dbReference>
<dbReference type="GeneID" id="63145571"/>
<dbReference type="AlphaFoldDB" id="A0A369B669"/>
<dbReference type="Gene3D" id="3.30.1360.60">
    <property type="entry name" value="Glucose permease domain IIB"/>
    <property type="match status" value="1"/>
</dbReference>
<evidence type="ECO:0000256" key="2">
    <source>
        <dbReference type="ARBA" id="ARBA00022448"/>
    </source>
</evidence>
<keyword evidence="9" id="KW-1133">Transmembrane helix</keyword>
<dbReference type="PROSITE" id="PS51098">
    <property type="entry name" value="PTS_EIIB_TYPE_1"/>
    <property type="match status" value="1"/>
</dbReference>
<keyword evidence="4" id="KW-0762">Sugar transport</keyword>
<keyword evidence="5" id="KW-0808">Transferase</keyword>
<evidence type="ECO:0000313" key="16">
    <source>
        <dbReference type="EMBL" id="RSU05547.1"/>
    </source>
</evidence>
<dbReference type="PROSITE" id="PS01035">
    <property type="entry name" value="PTS_EIIB_TYPE_1_CYS"/>
    <property type="match status" value="1"/>
</dbReference>
<reference evidence="16 17" key="1">
    <citation type="submission" date="2017-05" db="EMBL/GenBank/DDBJ databases">
        <title>Vagococcus spp. assemblies.</title>
        <authorList>
            <person name="Gulvik C.A."/>
        </authorList>
    </citation>
    <scope>NUCLEOTIDE SEQUENCE [LARGE SCALE GENOMIC DNA]</scope>
    <source>
        <strain evidence="16 17">NCFB 2497</strain>
    </source>
</reference>
<evidence type="ECO:0000256" key="5">
    <source>
        <dbReference type="ARBA" id="ARBA00022679"/>
    </source>
</evidence>
<dbReference type="InterPro" id="IPR011297">
    <property type="entry name" value="PTS_IIABC_b_glu"/>
</dbReference>
<dbReference type="InterPro" id="IPR011055">
    <property type="entry name" value="Dup_hybrid_motif"/>
</dbReference>
<dbReference type="PROSITE" id="PS51103">
    <property type="entry name" value="PTS_EIIC_TYPE_1"/>
    <property type="match status" value="1"/>
</dbReference>
<evidence type="ECO:0000256" key="13">
    <source>
        <dbReference type="ARBA" id="ARBA00048931"/>
    </source>
</evidence>
<evidence type="ECO:0000256" key="15">
    <source>
        <dbReference type="ARBA" id="ARBA00081008"/>
    </source>
</evidence>
<dbReference type="InterPro" id="IPR003352">
    <property type="entry name" value="PTS_EIIC"/>
</dbReference>
<keyword evidence="6" id="KW-0598">Phosphotransferase system</keyword>
<dbReference type="InterPro" id="IPR036878">
    <property type="entry name" value="Glu_permease_IIB"/>
</dbReference>
<dbReference type="Gene3D" id="2.70.70.10">
    <property type="entry name" value="Glucose Permease (Domain IIA)"/>
    <property type="match status" value="1"/>
</dbReference>
<dbReference type="GO" id="GO:0005886">
    <property type="term" value="C:plasma membrane"/>
    <property type="evidence" value="ECO:0007669"/>
    <property type="project" value="UniProtKB-SubCell"/>
</dbReference>
<dbReference type="Pfam" id="PF00358">
    <property type="entry name" value="PTS_EIIA_1"/>
    <property type="match status" value="1"/>
</dbReference>
<evidence type="ECO:0000256" key="10">
    <source>
        <dbReference type="ARBA" id="ARBA00023136"/>
    </source>
</evidence>
<dbReference type="Pfam" id="PF00367">
    <property type="entry name" value="PTS_EIIB"/>
    <property type="match status" value="1"/>
</dbReference>
<keyword evidence="7" id="KW-0812">Transmembrane</keyword>
<dbReference type="PANTHER" id="PTHR30175:SF1">
    <property type="entry name" value="PTS SYSTEM ARBUTIN-, CELLOBIOSE-, AND SALICIN-SPECIFIC EIIBC COMPONENT-RELATED"/>
    <property type="match status" value="1"/>
</dbReference>
<dbReference type="RefSeq" id="WP_114288843.1">
    <property type="nucleotide sequence ID" value="NZ_CP122523.1"/>
</dbReference>
<dbReference type="Proteomes" id="UP000288197">
    <property type="component" value="Unassembled WGS sequence"/>
</dbReference>
<evidence type="ECO:0000256" key="6">
    <source>
        <dbReference type="ARBA" id="ARBA00022683"/>
    </source>
</evidence>
<proteinExistence type="predicted"/>
<evidence type="ECO:0000256" key="8">
    <source>
        <dbReference type="ARBA" id="ARBA00022777"/>
    </source>
</evidence>
<dbReference type="EC" id="2.7.1.211" evidence="11"/>
<dbReference type="FunFam" id="2.70.70.10:FF:000001">
    <property type="entry name" value="PTS system glucose-specific IIA component"/>
    <property type="match status" value="1"/>
</dbReference>
<dbReference type="InterPro" id="IPR001127">
    <property type="entry name" value="PTS_EIIA_1_perm"/>
</dbReference>
<gene>
    <name evidence="16" type="ORF">CBF32_00700</name>
</gene>
<keyword evidence="2" id="KW-0813">Transport</keyword>